<reference evidence="4" key="1">
    <citation type="submission" date="2025-08" db="UniProtKB">
        <authorList>
            <consortium name="RefSeq"/>
        </authorList>
    </citation>
    <scope>IDENTIFICATION</scope>
</reference>
<feature type="region of interest" description="Disordered" evidence="1">
    <location>
        <begin position="1"/>
        <end position="43"/>
    </location>
</feature>
<dbReference type="RefSeq" id="XP_035826315.1">
    <property type="nucleotide sequence ID" value="XM_035970422.1"/>
</dbReference>
<dbReference type="GO" id="GO:0003677">
    <property type="term" value="F:DNA binding"/>
    <property type="evidence" value="ECO:0007669"/>
    <property type="project" value="UniProtKB-KW"/>
</dbReference>
<evidence type="ECO:0000256" key="1">
    <source>
        <dbReference type="SAM" id="MobiDB-lite"/>
    </source>
</evidence>
<feature type="compositionally biased region" description="Gly residues" evidence="1">
    <location>
        <begin position="1"/>
        <end position="15"/>
    </location>
</feature>
<gene>
    <name evidence="4" type="primary">LOC101854581</name>
</gene>
<evidence type="ECO:0000313" key="3">
    <source>
        <dbReference type="Proteomes" id="UP000694888"/>
    </source>
</evidence>
<keyword evidence="2" id="KW-0812">Transmembrane</keyword>
<feature type="non-terminal residue" evidence="4">
    <location>
        <position position="370"/>
    </location>
</feature>
<dbReference type="Proteomes" id="UP000694888">
    <property type="component" value="Unplaced"/>
</dbReference>
<proteinExistence type="predicted"/>
<feature type="compositionally biased region" description="Low complexity" evidence="1">
    <location>
        <begin position="79"/>
        <end position="113"/>
    </location>
</feature>
<feature type="compositionally biased region" description="Basic residues" evidence="1">
    <location>
        <begin position="114"/>
        <end position="124"/>
    </location>
</feature>
<feature type="region of interest" description="Disordered" evidence="1">
    <location>
        <begin position="216"/>
        <end position="316"/>
    </location>
</feature>
<feature type="compositionally biased region" description="Low complexity" evidence="1">
    <location>
        <begin position="173"/>
        <end position="184"/>
    </location>
</feature>
<feature type="compositionally biased region" description="Basic residues" evidence="1">
    <location>
        <begin position="277"/>
        <end position="301"/>
    </location>
</feature>
<feature type="compositionally biased region" description="Low complexity" evidence="1">
    <location>
        <begin position="238"/>
        <end position="269"/>
    </location>
</feature>
<feature type="region of interest" description="Disordered" evidence="1">
    <location>
        <begin position="61"/>
        <end position="204"/>
    </location>
</feature>
<keyword evidence="4" id="KW-0371">Homeobox</keyword>
<feature type="compositionally biased region" description="Polar residues" evidence="1">
    <location>
        <begin position="155"/>
        <end position="164"/>
    </location>
</feature>
<accession>A0ABM1VV73</accession>
<sequence length="370" mass="38302">MSGAAPGLGGRGAGDPGSSYSSSSRPVSAPSYTSPDRAARLSPTTVGSVFPALENLQRISHGHASASSATAGGSGGGVSSSSAPSGRDGSAAPSRVTRSPSAAASSSYSAHQHPTAHHHHHHQTRSSTSTPRGGGGGGGGSGVLSAMSGGPAVISQPTLPTYRQASVEGPSGGFLSSHGGSFPPATAAPLHHRHSTSDIPPYSLESALPDILHSHILPQIPPPRQNQHRQQRDRTRASRNSGGNNNSSNNNNNNNRSGDSNNNSNSNNNESRDQQRRNNRHRSTHGGDRSHRHHRHRRRLRSQPSSSSASQGEGGMCKEPCVKCVVTVTSFRWVLVVLSVLGVCCVVTGIVLAALHAAGNSFLFLAIMFI</sequence>
<keyword evidence="2" id="KW-1133">Transmembrane helix</keyword>
<evidence type="ECO:0000313" key="4">
    <source>
        <dbReference type="RefSeq" id="XP_035826315.1"/>
    </source>
</evidence>
<feature type="compositionally biased region" description="Low complexity" evidence="1">
    <location>
        <begin position="62"/>
        <end position="71"/>
    </location>
</feature>
<evidence type="ECO:0000256" key="2">
    <source>
        <dbReference type="SAM" id="Phobius"/>
    </source>
</evidence>
<dbReference type="GeneID" id="101854581"/>
<keyword evidence="3" id="KW-1185">Reference proteome</keyword>
<protein>
    <submittedName>
        <fullName evidence="4">Homeobox protein 2</fullName>
    </submittedName>
</protein>
<feature type="compositionally biased region" description="Gly residues" evidence="1">
    <location>
        <begin position="132"/>
        <end position="142"/>
    </location>
</feature>
<keyword evidence="2" id="KW-0472">Membrane</keyword>
<feature type="compositionally biased region" description="Low complexity" evidence="1">
    <location>
        <begin position="16"/>
        <end position="34"/>
    </location>
</feature>
<feature type="transmembrane region" description="Helical" evidence="2">
    <location>
        <begin position="333"/>
        <end position="355"/>
    </location>
</feature>
<organism evidence="3 4">
    <name type="scientific">Aplysia californica</name>
    <name type="common">California sea hare</name>
    <dbReference type="NCBI Taxonomy" id="6500"/>
    <lineage>
        <taxon>Eukaryota</taxon>
        <taxon>Metazoa</taxon>
        <taxon>Spiralia</taxon>
        <taxon>Lophotrochozoa</taxon>
        <taxon>Mollusca</taxon>
        <taxon>Gastropoda</taxon>
        <taxon>Heterobranchia</taxon>
        <taxon>Euthyneura</taxon>
        <taxon>Tectipleura</taxon>
        <taxon>Aplysiida</taxon>
        <taxon>Aplysioidea</taxon>
        <taxon>Aplysiidae</taxon>
        <taxon>Aplysia</taxon>
    </lineage>
</organism>
<keyword evidence="4" id="KW-0238">DNA-binding</keyword>
<name>A0ABM1VV73_APLCA</name>